<dbReference type="Pfam" id="PF06283">
    <property type="entry name" value="ThuA"/>
    <property type="match status" value="1"/>
</dbReference>
<dbReference type="PANTHER" id="PTHR40469">
    <property type="entry name" value="SECRETED GLYCOSYL HYDROLASE"/>
    <property type="match status" value="1"/>
</dbReference>
<dbReference type="RefSeq" id="WP_344940240.1">
    <property type="nucleotide sequence ID" value="NZ_BAAAZR010000008.1"/>
</dbReference>
<evidence type="ECO:0000259" key="1">
    <source>
        <dbReference type="Pfam" id="PF06283"/>
    </source>
</evidence>
<name>A0ABP7I5J2_9ACTN</name>
<accession>A0ABP7I5J2</accession>
<dbReference type="InterPro" id="IPR029010">
    <property type="entry name" value="ThuA-like"/>
</dbReference>
<feature type="domain" description="ThuA-like" evidence="1">
    <location>
        <begin position="5"/>
        <end position="213"/>
    </location>
</feature>
<evidence type="ECO:0000313" key="2">
    <source>
        <dbReference type="EMBL" id="GAA3810796.1"/>
    </source>
</evidence>
<dbReference type="PANTHER" id="PTHR40469:SF2">
    <property type="entry name" value="GALACTOSE-BINDING DOMAIN-LIKE SUPERFAMILY PROTEIN"/>
    <property type="match status" value="1"/>
</dbReference>
<keyword evidence="3" id="KW-1185">Reference proteome</keyword>
<proteinExistence type="predicted"/>
<protein>
    <recommendedName>
        <fullName evidence="1">ThuA-like domain-containing protein</fullName>
    </recommendedName>
</protein>
<dbReference type="Proteomes" id="UP001500888">
    <property type="component" value="Unassembled WGS sequence"/>
</dbReference>
<gene>
    <name evidence="2" type="ORF">GCM10022226_34070</name>
</gene>
<evidence type="ECO:0000313" key="3">
    <source>
        <dbReference type="Proteomes" id="UP001500888"/>
    </source>
</evidence>
<sequence>MATNLILSGGVAHDFPATSEVLADLLSEVGIQSEITEDIAGALGAGPDVQLITVNALRCCMDGGWSAEEGGSSFELPPDARAGLLRHLDRGGGVLAMHAAAICFDDWDRWRQMLGASWAWGVSHHPPLGPAEVKVHGGHPIVEGLGDFELIDEVYSDLDVLPDVVPLASALGQPLVWARTAGRGRLVYDALGHDSRSYESPAHRTLVKGAARWLTRAG</sequence>
<reference evidence="3" key="1">
    <citation type="journal article" date="2019" name="Int. J. Syst. Evol. Microbiol.">
        <title>The Global Catalogue of Microorganisms (GCM) 10K type strain sequencing project: providing services to taxonomists for standard genome sequencing and annotation.</title>
        <authorList>
            <consortium name="The Broad Institute Genomics Platform"/>
            <consortium name="The Broad Institute Genome Sequencing Center for Infectious Disease"/>
            <person name="Wu L."/>
            <person name="Ma J."/>
        </authorList>
    </citation>
    <scope>NUCLEOTIDE SEQUENCE [LARGE SCALE GENOMIC DNA]</scope>
    <source>
        <strain evidence="3">JCM 16908</strain>
    </source>
</reference>
<dbReference type="EMBL" id="BAAAZR010000008">
    <property type="protein sequence ID" value="GAA3810796.1"/>
    <property type="molecule type" value="Genomic_DNA"/>
</dbReference>
<dbReference type="InterPro" id="IPR029062">
    <property type="entry name" value="Class_I_gatase-like"/>
</dbReference>
<dbReference type="SUPFAM" id="SSF52317">
    <property type="entry name" value="Class I glutamine amidotransferase-like"/>
    <property type="match status" value="1"/>
</dbReference>
<comment type="caution">
    <text evidence="2">The sequence shown here is derived from an EMBL/GenBank/DDBJ whole genome shotgun (WGS) entry which is preliminary data.</text>
</comment>
<organism evidence="2 3">
    <name type="scientific">Sphaerisporangium flaviroseum</name>
    <dbReference type="NCBI Taxonomy" id="509199"/>
    <lineage>
        <taxon>Bacteria</taxon>
        <taxon>Bacillati</taxon>
        <taxon>Actinomycetota</taxon>
        <taxon>Actinomycetes</taxon>
        <taxon>Streptosporangiales</taxon>
        <taxon>Streptosporangiaceae</taxon>
        <taxon>Sphaerisporangium</taxon>
    </lineage>
</organism>
<dbReference type="Gene3D" id="3.40.50.880">
    <property type="match status" value="1"/>
</dbReference>